<dbReference type="InterPro" id="IPR024173">
    <property type="entry name" value="Pesterase_MJ0037-like"/>
</dbReference>
<dbReference type="GO" id="GO:0016787">
    <property type="term" value="F:hydrolase activity"/>
    <property type="evidence" value="ECO:0007669"/>
    <property type="project" value="InterPro"/>
</dbReference>
<accession>K0BC60</accession>
<dbReference type="PIRSF" id="PIRSF000887">
    <property type="entry name" value="Pesterase_MJ0037"/>
    <property type="match status" value="1"/>
</dbReference>
<dbReference type="OrthoDB" id="10013at2157"/>
<name>K0BC60_9ARCH</name>
<protein>
    <submittedName>
        <fullName evidence="2">Metallophosphoesterase</fullName>
    </submittedName>
</protein>
<evidence type="ECO:0000259" key="1">
    <source>
        <dbReference type="Pfam" id="PF00149"/>
    </source>
</evidence>
<proteinExistence type="predicted"/>
<dbReference type="Proteomes" id="UP000006100">
    <property type="component" value="Chromosome"/>
</dbReference>
<dbReference type="STRING" id="1229909.NSED_06310"/>
<dbReference type="SUPFAM" id="SSF56300">
    <property type="entry name" value="Metallo-dependent phosphatases"/>
    <property type="match status" value="1"/>
</dbReference>
<reference evidence="2 3" key="1">
    <citation type="journal article" date="2012" name="J. Bacteriol.">
        <title>Draft Genome Sequence of an Ammonia-Oxidizing Archaeon, "Candidatus Nitrosopumilus sediminis" AR2, from Svalbard in the Arctic Circle.</title>
        <authorList>
            <person name="Park S.J."/>
            <person name="Kim J.G."/>
            <person name="Jung M.Y."/>
            <person name="Kim S.J."/>
            <person name="Cha I.T."/>
            <person name="Ghai R."/>
            <person name="Martin-Cuadrado A.B."/>
            <person name="Rodriguez-Valera F."/>
            <person name="Rhee S.K."/>
        </authorList>
    </citation>
    <scope>NUCLEOTIDE SEQUENCE [LARGE SCALE GENOMIC DNA]</scope>
    <source>
        <strain evidence="2 3">AR2</strain>
    </source>
</reference>
<organism evidence="2 3">
    <name type="scientific">Candidatus Nitrosopumilus sediminis</name>
    <dbReference type="NCBI Taxonomy" id="1229909"/>
    <lineage>
        <taxon>Archaea</taxon>
        <taxon>Nitrososphaerota</taxon>
        <taxon>Nitrososphaeria</taxon>
        <taxon>Nitrosopumilales</taxon>
        <taxon>Nitrosopumilaceae</taxon>
        <taxon>Nitrosopumilus</taxon>
    </lineage>
</organism>
<dbReference type="EMBL" id="CP003843">
    <property type="protein sequence ID" value="AFS83064.1"/>
    <property type="molecule type" value="Genomic_DNA"/>
</dbReference>
<dbReference type="PANTHER" id="PTHR39323">
    <property type="entry name" value="BLR1149 PROTEIN"/>
    <property type="match status" value="1"/>
</dbReference>
<dbReference type="PATRIC" id="fig|1229909.8.peg.1389"/>
<dbReference type="AlphaFoldDB" id="K0BC60"/>
<evidence type="ECO:0000313" key="2">
    <source>
        <dbReference type="EMBL" id="AFS83064.1"/>
    </source>
</evidence>
<dbReference type="InterPro" id="IPR029052">
    <property type="entry name" value="Metallo-depent_PP-like"/>
</dbReference>
<dbReference type="RefSeq" id="WP_014965434.1">
    <property type="nucleotide sequence ID" value="NC_018656.1"/>
</dbReference>
<dbReference type="KEGG" id="nir:NSED_06310"/>
<gene>
    <name evidence="2" type="ORF">NSED_06310</name>
</gene>
<evidence type="ECO:0000313" key="3">
    <source>
        <dbReference type="Proteomes" id="UP000006100"/>
    </source>
</evidence>
<dbReference type="Pfam" id="PF00149">
    <property type="entry name" value="Metallophos"/>
    <property type="match status" value="1"/>
</dbReference>
<sequence>MLQTRIVPSKPALILEGKKKNLVITDIHIGFENSMASNQIFIGKNSTINESIQELSQIIDLEKPDSVILLGDIKSSIKNISRNEWDEVPLFFKKIREKCDVTLIPGNHDANIQRLVPDNISMISSTGMVEENVLLTHGHTMPSENFSHVDKIIMGHVHPVFFQEDSIMNGQRVWVSIKTEKENIFPNKPGEIEITIVPSFNKYFYATHRKQYKKSISPIINKIKEISKAKIITLDGTIIGTESDIKQVI</sequence>
<dbReference type="HOGENOM" id="CLU_075478_0_0_2"/>
<dbReference type="GeneID" id="13697057"/>
<dbReference type="Gene3D" id="3.60.21.10">
    <property type="match status" value="1"/>
</dbReference>
<keyword evidence="3" id="KW-1185">Reference proteome</keyword>
<dbReference type="PANTHER" id="PTHR39323:SF1">
    <property type="entry name" value="BLR1149 PROTEIN"/>
    <property type="match status" value="1"/>
</dbReference>
<feature type="domain" description="Calcineurin-like phosphoesterase" evidence="1">
    <location>
        <begin position="22"/>
        <end position="141"/>
    </location>
</feature>
<dbReference type="eggNOG" id="arCOG01150">
    <property type="taxonomic scope" value="Archaea"/>
</dbReference>
<dbReference type="InterPro" id="IPR004843">
    <property type="entry name" value="Calcineurin-like_PHP"/>
</dbReference>